<feature type="transmembrane region" description="Helical" evidence="1">
    <location>
        <begin position="26"/>
        <end position="57"/>
    </location>
</feature>
<dbReference type="PANTHER" id="PTHR47755">
    <property type="entry name" value="CELL DIVISION PROTEIN FTSX"/>
    <property type="match status" value="1"/>
</dbReference>
<evidence type="ECO:0000256" key="1">
    <source>
        <dbReference type="SAM" id="Phobius"/>
    </source>
</evidence>
<dbReference type="PANTHER" id="PTHR47755:SF1">
    <property type="entry name" value="CELL DIVISION PROTEIN FTSX"/>
    <property type="match status" value="1"/>
</dbReference>
<keyword evidence="1" id="KW-1133">Transmembrane helix</keyword>
<keyword evidence="1" id="KW-0472">Membrane</keyword>
<accession>A0ABS9VPE8</accession>
<sequence>MKLPLFTVSEAERRLLPGATLRGPTLYVIAIMTFAMMIVAAAGLTLANAAGIVAGAVEHRYVLQLNDGGGGKLEAAVGAAHAIPGVTSVEPVSQQEMRRTLERWLGPGGVGNELPVPAIIHLDVAPDADPNAVGKALERSVPGAHFIAEQATVRPLLGSLRALRWLSVALVLLMAAATGAAVILAARGALDTHRSTIEIMHGIGATDEQVAKLFQRKIALDAMAGALAGGAAAAIGLLIIAGSGAAMASDLAGSSPLRTSDLIILALMPLAAVFLATLVARAAVLSALRAAP</sequence>
<name>A0ABS9VPE8_9SPHN</name>
<reference evidence="2 3" key="1">
    <citation type="submission" date="2022-03" db="EMBL/GenBank/DDBJ databases">
        <authorList>
            <person name="Jo J.-H."/>
            <person name="Im W.-T."/>
        </authorList>
    </citation>
    <scope>NUCLEOTIDE SEQUENCE [LARGE SCALE GENOMIC DNA]</scope>
    <source>
        <strain evidence="2 3">SM33</strain>
    </source>
</reference>
<dbReference type="Proteomes" id="UP001203058">
    <property type="component" value="Unassembled WGS sequence"/>
</dbReference>
<dbReference type="RefSeq" id="WP_241447724.1">
    <property type="nucleotide sequence ID" value="NZ_JAKZHW010000002.1"/>
</dbReference>
<keyword evidence="3" id="KW-1185">Reference proteome</keyword>
<feature type="transmembrane region" description="Helical" evidence="1">
    <location>
        <begin position="262"/>
        <end position="288"/>
    </location>
</feature>
<comment type="caution">
    <text evidence="2">The sequence shown here is derived from an EMBL/GenBank/DDBJ whole genome shotgun (WGS) entry which is preliminary data.</text>
</comment>
<dbReference type="InterPro" id="IPR004513">
    <property type="entry name" value="FtsX"/>
</dbReference>
<feature type="transmembrane region" description="Helical" evidence="1">
    <location>
        <begin position="222"/>
        <end position="242"/>
    </location>
</feature>
<proteinExistence type="predicted"/>
<evidence type="ECO:0000313" key="3">
    <source>
        <dbReference type="Proteomes" id="UP001203058"/>
    </source>
</evidence>
<dbReference type="GO" id="GO:0051301">
    <property type="term" value="P:cell division"/>
    <property type="evidence" value="ECO:0007669"/>
    <property type="project" value="UniProtKB-KW"/>
</dbReference>
<keyword evidence="1" id="KW-0812">Transmembrane</keyword>
<dbReference type="EMBL" id="JAKZHW010000002">
    <property type="protein sequence ID" value="MCH8616837.1"/>
    <property type="molecule type" value="Genomic_DNA"/>
</dbReference>
<protein>
    <submittedName>
        <fullName evidence="2">Cell division protein</fullName>
    </submittedName>
</protein>
<keyword evidence="2" id="KW-0132">Cell division</keyword>
<organism evidence="2 3">
    <name type="scientific">Sphingomonas telluris</name>
    <dbReference type="NCBI Taxonomy" id="2907998"/>
    <lineage>
        <taxon>Bacteria</taxon>
        <taxon>Pseudomonadati</taxon>
        <taxon>Pseudomonadota</taxon>
        <taxon>Alphaproteobacteria</taxon>
        <taxon>Sphingomonadales</taxon>
        <taxon>Sphingomonadaceae</taxon>
        <taxon>Sphingomonas</taxon>
    </lineage>
</organism>
<evidence type="ECO:0000313" key="2">
    <source>
        <dbReference type="EMBL" id="MCH8616837.1"/>
    </source>
</evidence>
<feature type="transmembrane region" description="Helical" evidence="1">
    <location>
        <begin position="165"/>
        <end position="186"/>
    </location>
</feature>
<keyword evidence="2" id="KW-0131">Cell cycle</keyword>
<gene>
    <name evidence="2" type="ORF">LZ016_12110</name>
</gene>